<dbReference type="SUPFAM" id="SSF48239">
    <property type="entry name" value="Terpenoid cyclases/Protein prenyltransferases"/>
    <property type="match status" value="2"/>
</dbReference>
<evidence type="ECO:0000313" key="4">
    <source>
        <dbReference type="Proteomes" id="UP000282076"/>
    </source>
</evidence>
<evidence type="ECO:0000313" key="3">
    <source>
        <dbReference type="EMBL" id="RKP58084.1"/>
    </source>
</evidence>
<comment type="caution">
    <text evidence="3">The sequence shown here is derived from an EMBL/GenBank/DDBJ whole genome shotgun (WGS) entry which is preliminary data.</text>
</comment>
<organism evidence="3 4">
    <name type="scientific">Cohnella endophytica</name>
    <dbReference type="NCBI Taxonomy" id="2419778"/>
    <lineage>
        <taxon>Bacteria</taxon>
        <taxon>Bacillati</taxon>
        <taxon>Bacillota</taxon>
        <taxon>Bacilli</taxon>
        <taxon>Bacillales</taxon>
        <taxon>Paenibacillaceae</taxon>
        <taxon>Cohnella</taxon>
    </lineage>
</organism>
<keyword evidence="4" id="KW-1185">Reference proteome</keyword>
<dbReference type="PROSITE" id="PS51272">
    <property type="entry name" value="SLH"/>
    <property type="match status" value="2"/>
</dbReference>
<dbReference type="CDD" id="cd00688">
    <property type="entry name" value="ISOPREN_C2_like"/>
    <property type="match status" value="2"/>
</dbReference>
<feature type="signal peptide" evidence="1">
    <location>
        <begin position="1"/>
        <end position="28"/>
    </location>
</feature>
<dbReference type="PANTHER" id="PTHR43308">
    <property type="entry name" value="OUTER MEMBRANE PROTEIN ALPHA-RELATED"/>
    <property type="match status" value="1"/>
</dbReference>
<name>A0A494Y707_9BACL</name>
<dbReference type="Pfam" id="PF00395">
    <property type="entry name" value="SLH"/>
    <property type="match status" value="3"/>
</dbReference>
<feature type="domain" description="SLH" evidence="2">
    <location>
        <begin position="1260"/>
        <end position="1322"/>
    </location>
</feature>
<dbReference type="InterPro" id="IPR051465">
    <property type="entry name" value="Cell_Envelope_Struct_Comp"/>
</dbReference>
<dbReference type="PANTHER" id="PTHR43308:SF5">
    <property type="entry name" value="S-LAYER PROTEIN _ PEPTIDOGLYCAN ENDO-BETA-N-ACETYLGLUCOSAMINIDASE"/>
    <property type="match status" value="1"/>
</dbReference>
<dbReference type="InterPro" id="IPR013783">
    <property type="entry name" value="Ig-like_fold"/>
</dbReference>
<keyword evidence="1" id="KW-0732">Signal</keyword>
<evidence type="ECO:0000259" key="2">
    <source>
        <dbReference type="PROSITE" id="PS51272"/>
    </source>
</evidence>
<dbReference type="InterPro" id="IPR027954">
    <property type="entry name" value="Transcobalamin-like_C"/>
</dbReference>
<dbReference type="Pfam" id="PF14478">
    <property type="entry name" value="DUF4430"/>
    <property type="match status" value="1"/>
</dbReference>
<sequence length="1699" mass="181344">MKKKFLSWLLVFSVIVSLFSPGLTRAHAEDGAPKGYVTLSVEKFTLGQGYYREPVKVPFYEGENGAALITRVIGEENMNAKYYGDQFYLSKIKDSDSQTHIPQYIVDAVANDGQTIGERNDPNWLGEFDYTSMSGWMYALNNQFPGYGFSAYEPQDGDVVRAQFSVYGYGADLGAEGYGFIQAANKDALTAKVAAINSDPDRAAYLADSAIHTAYVHAYDVLENLESTQSSVDDALGDLAEETSRDIFKPVLTITGLSDGLEVYSSQLVFKVGVKDNVDAVVLPEVKVNGTVVFAASGGQYQANLNAGTNVITVSATDAAGNRAEKSLNVIYVNRTALNAKSQLEKNLPYIVKTVTNPKFGTLGGEWSVLSLARASYAVPDGYYNKYFSNVVSSVAALKDANGGVLDKNKSTEHSRLILALSAIGKDAHDVGKYDVTEALSDLDYVAKQGNNGPIFALIAMDTVNYDFAPAKSDKTQATREKLIDYILDNEVKKGAPDAGGWALGVTKADVDMTGMALQALAPYYRTNDKVKAAADRAIQWLSANQNATGGYTSFGSTSSESLSQVVTALSELGIDSTSDPRFIKNGISAMDALLAFAVTDGGFKHVSTGKVDSMATDQGTYALVAYDRMARGANRLYEMTDVVPMQSGSANETVVTLPGGVHHDLTIPSDYIDYSLSISPVDAYKDVTILIPESKISSVRLNLTPNVSLPGISATKGQVSAAIPKGAKVVSGDPSSLEWLSTIDIANPAMATSIGSIIAQGKKLDAISAAIRMGGTADIAFDSFVTLTFTGQKGKQAAFIQNGTAQAIEKFANDADGLASGKAEYAYDYGNDLVVKTKHFTDFVAYADKTDGASGGGGATAHATLSIDKLTIGRGYVISPKSVALQPGDTVWSVLQREMDANGIIYSVKWYSEYNSVYVQSIAGDGEFNHGEGSGWMYNVNGTYPNYGADLYTLKNGDSVQWRYTTDLGCDLGAGQEGCVPGSGAPALDPNDKTPIIAVPNDNKSDYILSLTEKMKSTENITLNIPEEKKKVVLNLKEVSDGIPKVTANKGTLSFVIDKGTKLKSGPTSIEVLTSIDVKDAKLQQSIQDTIGSKVRLNRIVNAFVMGSSNQSVVFDRPVSLTVKGGKGQLAGFVENDNFIPIAVYDSETQGAQAVQGMEKYAYAYVAGKDLVIRTNHFTSFVTYTAEAAASPEPKADPKDRYADAALISSWAYGAIGDATSKGFLQGSGGKLNPKGSVTRAEFAKLLVSVLGLSTEGGSANAFSDVPSGKWFAPYVNAAYGAGWIAGYDKQFKPNDTITREQMAVILNKALGNPQTSDISAINDLDKVSSWAKADVKKIVSLALMTGQNNRFDPKSAVSREMATVVSMRAYAYKGGADAGGQPEADTKLSVSKQIAETAAYMQRTITNPTVSSIGGEWTVFGLARSGSNVPVAYNALYYANLEKTLKEKDGNLHSVKYTEYSRVILALGAIGRKVDDVAGYNLLERLSDFDTLIKQGINGPIFALIALDSKKYEIPKDAGVKTQTTRDLLIDFILKREVQGGGWALGEKPVASDPDITGMAIQSLAPYYASNKDVRDAVDRALAWLSKAQTADGGYASYNSVNSESIAQVIVAITSLGIDPNTDPRFVKNGHSALAALLGFAAKDGGFYHIKAGGIDNGGAKPGNVDPMATDQAMYALVAYERYANAKTRLYDMTDVK</sequence>
<dbReference type="Gene3D" id="2.170.130.30">
    <property type="match status" value="1"/>
</dbReference>
<dbReference type="Proteomes" id="UP000282076">
    <property type="component" value="Unassembled WGS sequence"/>
</dbReference>
<feature type="domain" description="SLH" evidence="2">
    <location>
        <begin position="1200"/>
        <end position="1259"/>
    </location>
</feature>
<gene>
    <name evidence="3" type="ORF">D7Z26_00840</name>
</gene>
<evidence type="ECO:0000256" key="1">
    <source>
        <dbReference type="SAM" id="SignalP"/>
    </source>
</evidence>
<dbReference type="EMBL" id="RBZM01000001">
    <property type="protein sequence ID" value="RKP58084.1"/>
    <property type="molecule type" value="Genomic_DNA"/>
</dbReference>
<protein>
    <submittedName>
        <fullName evidence="3">DUF4430 domain-containing protein</fullName>
    </submittedName>
</protein>
<feature type="chain" id="PRO_5019714787" evidence="1">
    <location>
        <begin position="29"/>
        <end position="1699"/>
    </location>
</feature>
<dbReference type="InterPro" id="IPR008930">
    <property type="entry name" value="Terpenoid_cyclase/PrenylTrfase"/>
</dbReference>
<reference evidence="3 4" key="1">
    <citation type="submission" date="2018-10" db="EMBL/GenBank/DDBJ databases">
        <title>Cohnella sp. M2MS4P-1, whole genome shotgun sequence.</title>
        <authorList>
            <person name="Tuo L."/>
        </authorList>
    </citation>
    <scope>NUCLEOTIDE SEQUENCE [LARGE SCALE GENOMIC DNA]</scope>
    <source>
        <strain evidence="3 4">M2MS4P-1</strain>
    </source>
</reference>
<dbReference type="Gene3D" id="1.50.10.20">
    <property type="match status" value="2"/>
</dbReference>
<dbReference type="InterPro" id="IPR001119">
    <property type="entry name" value="SLH_dom"/>
</dbReference>
<dbReference type="Gene3D" id="2.60.40.10">
    <property type="entry name" value="Immunoglobulins"/>
    <property type="match status" value="1"/>
</dbReference>
<dbReference type="OrthoDB" id="411361at2"/>
<dbReference type="RefSeq" id="WP_120973852.1">
    <property type="nucleotide sequence ID" value="NZ_RBZM01000001.1"/>
</dbReference>
<accession>A0A494Y707</accession>
<proteinExistence type="predicted"/>